<reference evidence="3" key="1">
    <citation type="submission" date="2016-03" db="EMBL/GenBank/DDBJ databases">
        <title>Mechanisms controlling the formation of the plant cell surface in tip-growing cells are functionally conserved among land plants.</title>
        <authorList>
            <person name="Honkanen S."/>
            <person name="Jones V.A."/>
            <person name="Morieri G."/>
            <person name="Champion C."/>
            <person name="Hetherington A.J."/>
            <person name="Kelly S."/>
            <person name="Saint-Marcoux D."/>
            <person name="Proust H."/>
            <person name="Prescott H."/>
            <person name="Dolan L."/>
        </authorList>
    </citation>
    <scope>NUCLEOTIDE SEQUENCE [LARGE SCALE GENOMIC DNA]</scope>
    <source>
        <tissue evidence="3">Whole gametophyte</tissue>
    </source>
</reference>
<name>A0A176VUQ8_MARPO</name>
<dbReference type="GO" id="GO:0031083">
    <property type="term" value="C:BLOC-1 complex"/>
    <property type="evidence" value="ECO:0007669"/>
    <property type="project" value="InterPro"/>
</dbReference>
<dbReference type="EMBL" id="LVLJ01002571">
    <property type="protein sequence ID" value="OAE24529.1"/>
    <property type="molecule type" value="Genomic_DNA"/>
</dbReference>
<evidence type="ECO:0000256" key="2">
    <source>
        <dbReference type="ARBA" id="ARBA00019577"/>
    </source>
</evidence>
<keyword evidence="4" id="KW-1185">Reference proteome</keyword>
<dbReference type="InterPro" id="IPR009395">
    <property type="entry name" value="BLOC1S1"/>
</dbReference>
<dbReference type="AlphaFoldDB" id="A0A176VUQ8"/>
<proteinExistence type="inferred from homology"/>
<dbReference type="Proteomes" id="UP000077202">
    <property type="component" value="Unassembled WGS sequence"/>
</dbReference>
<gene>
    <name evidence="3" type="ORF">AXG93_2415s1080</name>
</gene>
<evidence type="ECO:0000256" key="1">
    <source>
        <dbReference type="ARBA" id="ARBA00007133"/>
    </source>
</evidence>
<protein>
    <recommendedName>
        <fullName evidence="2">Biogenesis of lysosome-related organelles complex 1 subunit 1</fullName>
    </recommendedName>
</protein>
<dbReference type="PANTHER" id="PTHR13073:SF0">
    <property type="entry name" value="BIOGENESIS OF LYSOSOME-RELATED ORGANELLES COMPLEX 1 SUBUNIT 1"/>
    <property type="match status" value="1"/>
</dbReference>
<dbReference type="GO" id="GO:0016197">
    <property type="term" value="P:endosomal transport"/>
    <property type="evidence" value="ECO:0007669"/>
    <property type="project" value="TreeGrafter"/>
</dbReference>
<sequence length="163" mass="18127">MAGALDASFAHMMQQHSIRNVVLANRLGTGCSSSAVRFAGFLFFLYLDHTFRNGSRGAEKSKKEALSAATEVAGLLVDSVNGGVHESFINEKRIEMEARALAATVQRFTQTTTQWLTVFHNFDSALKEIGDFENWIKVMEYDCESVGKALNYITQGKRKEPIK</sequence>
<organism evidence="3 4">
    <name type="scientific">Marchantia polymorpha subsp. ruderalis</name>
    <dbReference type="NCBI Taxonomy" id="1480154"/>
    <lineage>
        <taxon>Eukaryota</taxon>
        <taxon>Viridiplantae</taxon>
        <taxon>Streptophyta</taxon>
        <taxon>Embryophyta</taxon>
        <taxon>Marchantiophyta</taxon>
        <taxon>Marchantiopsida</taxon>
        <taxon>Marchantiidae</taxon>
        <taxon>Marchantiales</taxon>
        <taxon>Marchantiaceae</taxon>
        <taxon>Marchantia</taxon>
    </lineage>
</organism>
<dbReference type="PANTHER" id="PTHR13073">
    <property type="entry name" value="BLOC-1 COMPLEX SUBUNIT 1"/>
    <property type="match status" value="1"/>
</dbReference>
<accession>A0A176VUQ8</accession>
<evidence type="ECO:0000313" key="3">
    <source>
        <dbReference type="EMBL" id="OAE24529.1"/>
    </source>
</evidence>
<comment type="similarity">
    <text evidence="1">Belongs to the BLOC1S1 family.</text>
</comment>
<dbReference type="Pfam" id="PF06320">
    <property type="entry name" value="GCN5L1"/>
    <property type="match status" value="1"/>
</dbReference>
<evidence type="ECO:0000313" key="4">
    <source>
        <dbReference type="Proteomes" id="UP000077202"/>
    </source>
</evidence>
<comment type="caution">
    <text evidence="3">The sequence shown here is derived from an EMBL/GenBank/DDBJ whole genome shotgun (WGS) entry which is preliminary data.</text>
</comment>